<dbReference type="NCBIfam" id="NF003969">
    <property type="entry name" value="PRK05463.1"/>
    <property type="match status" value="1"/>
</dbReference>
<evidence type="ECO:0000256" key="1">
    <source>
        <dbReference type="ARBA" id="ARBA00007896"/>
    </source>
</evidence>
<protein>
    <submittedName>
        <fullName evidence="3">Hydro-lyase</fullName>
    </submittedName>
</protein>
<dbReference type="Gene3D" id="3.40.1640.10">
    <property type="entry name" value="PSTPO5379-like"/>
    <property type="match status" value="1"/>
</dbReference>
<evidence type="ECO:0000313" key="4">
    <source>
        <dbReference type="Proteomes" id="UP001652503"/>
    </source>
</evidence>
<dbReference type="Gene3D" id="3.30.2040.10">
    <property type="entry name" value="PSTPO5379-like domain"/>
    <property type="match status" value="1"/>
</dbReference>
<dbReference type="InterPro" id="IPR016938">
    <property type="entry name" value="UPF0317"/>
</dbReference>
<comment type="similarity">
    <text evidence="1">Belongs to the D-glutamate cyclase family.</text>
</comment>
<sequence>MERCEIVREKIRSGSYSGPTSGLCPGRLQANIVILPRDLAEDFLNYCLANPRPCPLVGLGDAGDPYLRDLGDDLDIRTDVSRYVVHRDGVAIEEHTDIRALWQPNFVTFALGCSFTFENALIATGIPMRHIEAGTTVPMFRTNVSTVPNAVFGSDLVVSMRPIAKERLADVRAICDRYPFAHGAPVHVGDPSEIGIRDVGQPDWGDPSDIREGEVCAFWACGVTTQMALAAARVPFAITHKPGAMLITDVPETEGRIIGGRHMI</sequence>
<gene>
    <name evidence="3" type="ORF">OE647_16390</name>
</gene>
<dbReference type="Proteomes" id="UP001652503">
    <property type="component" value="Unassembled WGS sequence"/>
</dbReference>
<evidence type="ECO:0000256" key="2">
    <source>
        <dbReference type="ARBA" id="ARBA00023239"/>
    </source>
</evidence>
<keyword evidence="4" id="KW-1185">Reference proteome</keyword>
<evidence type="ECO:0000313" key="3">
    <source>
        <dbReference type="EMBL" id="MCV2866301.1"/>
    </source>
</evidence>
<organism evidence="3 4">
    <name type="scientific">Albidovulum sediminicola</name>
    <dbReference type="NCBI Taxonomy" id="2984331"/>
    <lineage>
        <taxon>Bacteria</taxon>
        <taxon>Pseudomonadati</taxon>
        <taxon>Pseudomonadota</taxon>
        <taxon>Alphaproteobacteria</taxon>
        <taxon>Rhodobacterales</taxon>
        <taxon>Paracoccaceae</taxon>
        <taxon>Albidovulum</taxon>
    </lineage>
</organism>
<comment type="caution">
    <text evidence="3">The sequence shown here is derived from an EMBL/GenBank/DDBJ whole genome shotgun (WGS) entry which is preliminary data.</text>
</comment>
<name>A0ABT2Z5A6_9RHOB</name>
<dbReference type="InterPro" id="IPR009906">
    <property type="entry name" value="D-Glu_cyclase"/>
</dbReference>
<dbReference type="SUPFAM" id="SSF160920">
    <property type="entry name" value="PSTPO5379-like"/>
    <property type="match status" value="1"/>
</dbReference>
<dbReference type="Pfam" id="PF07286">
    <property type="entry name" value="D-Glu_cyclase"/>
    <property type="match status" value="1"/>
</dbReference>
<dbReference type="InterPro" id="IPR038021">
    <property type="entry name" value="Putative_hydro-lyase"/>
</dbReference>
<dbReference type="PANTHER" id="PTHR32022:SF10">
    <property type="entry name" value="D-GLUTAMATE CYCLASE, MITOCHONDRIAL"/>
    <property type="match status" value="1"/>
</dbReference>
<proteinExistence type="inferred from homology"/>
<dbReference type="PANTHER" id="PTHR32022">
    <property type="entry name" value="D-GLUTAMATE CYCLASE, MITOCHONDRIAL"/>
    <property type="match status" value="1"/>
</dbReference>
<dbReference type="PIRSF" id="PIRSF029755">
    <property type="entry name" value="UCP029755"/>
    <property type="match status" value="1"/>
</dbReference>
<reference evidence="3 4" key="1">
    <citation type="submission" date="2022-10" db="EMBL/GenBank/DDBJ databases">
        <title>Defluviimonas sp. nov., isolated from ocean surface water.</title>
        <authorList>
            <person name="He W."/>
            <person name="Wang L."/>
            <person name="Zhang D.-F."/>
        </authorList>
    </citation>
    <scope>NUCLEOTIDE SEQUENCE [LARGE SCALE GENOMIC DNA]</scope>
    <source>
        <strain evidence="3 4">WL0075</strain>
    </source>
</reference>
<keyword evidence="2" id="KW-0456">Lyase</keyword>
<dbReference type="RefSeq" id="WP_263722827.1">
    <property type="nucleotide sequence ID" value="NZ_JAOWLA010000017.1"/>
</dbReference>
<accession>A0ABT2Z5A6</accession>
<dbReference type="EMBL" id="JAOWLA010000017">
    <property type="protein sequence ID" value="MCV2866301.1"/>
    <property type="molecule type" value="Genomic_DNA"/>
</dbReference>